<reference evidence="2 3" key="1">
    <citation type="submission" date="2019-08" db="EMBL/GenBank/DDBJ databases">
        <title>Deep-cultivation of Planctomycetes and their phenomic and genomic characterization uncovers novel biology.</title>
        <authorList>
            <person name="Wiegand S."/>
            <person name="Jogler M."/>
            <person name="Boedeker C."/>
            <person name="Pinto D."/>
            <person name="Vollmers J."/>
            <person name="Rivas-Marin E."/>
            <person name="Kohn T."/>
            <person name="Peeters S.H."/>
            <person name="Heuer A."/>
            <person name="Rast P."/>
            <person name="Oberbeckmann S."/>
            <person name="Bunk B."/>
            <person name="Jeske O."/>
            <person name="Meyerdierks A."/>
            <person name="Storesund J.E."/>
            <person name="Kallscheuer N."/>
            <person name="Luecker S."/>
            <person name="Lage O.M."/>
            <person name="Pohl T."/>
            <person name="Merkel B.J."/>
            <person name="Hornburger P."/>
            <person name="Mueller R.-W."/>
            <person name="Bruemmer F."/>
            <person name="Labrenz M."/>
            <person name="Spormann A.M."/>
            <person name="Op den Camp H."/>
            <person name="Overmann J."/>
            <person name="Amann R."/>
            <person name="Jetten M.S.M."/>
            <person name="Mascher T."/>
            <person name="Medema M.H."/>
            <person name="Devos D.P."/>
            <person name="Kaster A.-K."/>
            <person name="Ovreas L."/>
            <person name="Rohde M."/>
            <person name="Galperin M.Y."/>
            <person name="Jogler C."/>
        </authorList>
    </citation>
    <scope>NUCLEOTIDE SEQUENCE [LARGE SCALE GENOMIC DNA]</scope>
    <source>
        <strain evidence="2 3">FC18</strain>
    </source>
</reference>
<evidence type="ECO:0000256" key="1">
    <source>
        <dbReference type="SAM" id="Coils"/>
    </source>
</evidence>
<accession>A0A5B9PK37</accession>
<feature type="coiled-coil region" evidence="1">
    <location>
        <begin position="315"/>
        <end position="342"/>
    </location>
</feature>
<dbReference type="Gene3D" id="3.30.420.40">
    <property type="match status" value="1"/>
</dbReference>
<dbReference type="Proteomes" id="UP000322214">
    <property type="component" value="Chromosome"/>
</dbReference>
<dbReference type="GO" id="GO:0009254">
    <property type="term" value="P:peptidoglycan turnover"/>
    <property type="evidence" value="ECO:0007669"/>
    <property type="project" value="InterPro"/>
</dbReference>
<keyword evidence="2" id="KW-0418">Kinase</keyword>
<dbReference type="PANTHER" id="PTHR30605:SF0">
    <property type="entry name" value="ANHYDRO-N-ACETYLMURAMIC ACID KINASE"/>
    <property type="match status" value="1"/>
</dbReference>
<keyword evidence="2" id="KW-0808">Transferase</keyword>
<keyword evidence="3" id="KW-1185">Reference proteome</keyword>
<evidence type="ECO:0000313" key="3">
    <source>
        <dbReference type="Proteomes" id="UP000322214"/>
    </source>
</evidence>
<dbReference type="GO" id="GO:0016773">
    <property type="term" value="F:phosphotransferase activity, alcohol group as acceptor"/>
    <property type="evidence" value="ECO:0007669"/>
    <property type="project" value="InterPro"/>
</dbReference>
<dbReference type="OrthoDB" id="9763949at2"/>
<dbReference type="PANTHER" id="PTHR30605">
    <property type="entry name" value="ANHYDRO-N-ACETYLMURAMIC ACID KINASE"/>
    <property type="match status" value="1"/>
</dbReference>
<dbReference type="KEGG" id="mff:MFFC18_27390"/>
<dbReference type="InterPro" id="IPR005338">
    <property type="entry name" value="Anhydro_N_Ac-Mur_kinase"/>
</dbReference>
<dbReference type="Pfam" id="PF03702">
    <property type="entry name" value="AnmK"/>
    <property type="match status" value="1"/>
</dbReference>
<evidence type="ECO:0000313" key="2">
    <source>
        <dbReference type="EMBL" id="QEG22853.1"/>
    </source>
</evidence>
<dbReference type="AlphaFoldDB" id="A0A5B9PK37"/>
<dbReference type="GO" id="GO:0016301">
    <property type="term" value="F:kinase activity"/>
    <property type="evidence" value="ECO:0007669"/>
    <property type="project" value="UniProtKB-KW"/>
</dbReference>
<dbReference type="GO" id="GO:0005524">
    <property type="term" value="F:ATP binding"/>
    <property type="evidence" value="ECO:0007669"/>
    <property type="project" value="InterPro"/>
</dbReference>
<dbReference type="GO" id="GO:0006040">
    <property type="term" value="P:amino sugar metabolic process"/>
    <property type="evidence" value="ECO:0007669"/>
    <property type="project" value="InterPro"/>
</dbReference>
<name>A0A5B9PK37_9BACT</name>
<proteinExistence type="predicted"/>
<sequence>MLKLFRFADFWNKKPLENSAVRIERALLDRTRRLVAGLNVDDAFESISGSLVVARGHGKSLRVLYCDSLSLPISPALRSACQDLVQDPQSVQEYRSCVAELADVQAAVIEQLKLKAGKYVDRILAVSVTDPGVWLNDFDGVVSYMSLCDATRLAEKTGVSVIDAWPDRDMAVGGKGYPLDPLCLWLLQADRDRKIARRANVAIKIGSATNGYLLPPSDGLDAEVPTLRTIRTEGMDLIRGLLKLSSVESLASPRSRQLLVSGIHSKELLAQWKQIDCVELRTEAMLRCVALPTNASLTAEQLLCTAMKWISVEVQNGIQNSLQQLKSEYARMRAELQEELNAAPRTRKAGGGLLDAFDRSLPEFETPGSITVDAPNPISDALVSRLQNHYAETQVSGSWRSHFSGESMGDVDGPSILAAMLGFMHVDQMPANIPALTGAQQQRILGRLTPGRPNSWRNLLREMADHEPSAMKLRDAV</sequence>
<dbReference type="EMBL" id="CP042912">
    <property type="protein sequence ID" value="QEG22853.1"/>
    <property type="molecule type" value="Genomic_DNA"/>
</dbReference>
<protein>
    <submittedName>
        <fullName evidence="2">Anhydro-N-acetylmuramic acid kinase</fullName>
    </submittedName>
</protein>
<dbReference type="RefSeq" id="WP_075084321.1">
    <property type="nucleotide sequence ID" value="NZ_CP042912.1"/>
</dbReference>
<gene>
    <name evidence="2" type="ORF">MFFC18_27390</name>
</gene>
<keyword evidence="1" id="KW-0175">Coiled coil</keyword>
<organism evidence="2 3">
    <name type="scientific">Mariniblastus fucicola</name>
    <dbReference type="NCBI Taxonomy" id="980251"/>
    <lineage>
        <taxon>Bacteria</taxon>
        <taxon>Pseudomonadati</taxon>
        <taxon>Planctomycetota</taxon>
        <taxon>Planctomycetia</taxon>
        <taxon>Pirellulales</taxon>
        <taxon>Pirellulaceae</taxon>
        <taxon>Mariniblastus</taxon>
    </lineage>
</organism>